<dbReference type="SUPFAM" id="SSF55048">
    <property type="entry name" value="Probable ACP-binding domain of malonyl-CoA ACP transacylase"/>
    <property type="match status" value="1"/>
</dbReference>
<proteinExistence type="predicted"/>
<feature type="region of interest" description="C-terminal hotdog fold" evidence="56">
    <location>
        <begin position="1054"/>
        <end position="1199"/>
    </location>
</feature>
<evidence type="ECO:0000259" key="60">
    <source>
        <dbReference type="PROSITE" id="PS52019"/>
    </source>
</evidence>
<dbReference type="EC" id="1.3.1.39" evidence="2"/>
<dbReference type="CDD" id="cd05195">
    <property type="entry name" value="enoyl_red"/>
    <property type="match status" value="1"/>
</dbReference>
<dbReference type="InterPro" id="IPR020807">
    <property type="entry name" value="PKS_DH"/>
</dbReference>
<evidence type="ECO:0000256" key="43">
    <source>
        <dbReference type="ARBA" id="ARBA00048650"/>
    </source>
</evidence>
<dbReference type="Pfam" id="PF00698">
    <property type="entry name" value="Acyl_transf_1"/>
    <property type="match status" value="1"/>
</dbReference>
<dbReference type="GO" id="GO:0141148">
    <property type="term" value="F:enoyl-[acyl-carrier-protein] reductase (NADPH) activity"/>
    <property type="evidence" value="ECO:0007669"/>
    <property type="project" value="UniProtKB-EC"/>
</dbReference>
<evidence type="ECO:0000256" key="3">
    <source>
        <dbReference type="ARBA" id="ARBA00012948"/>
    </source>
</evidence>
<dbReference type="SMART" id="SM00822">
    <property type="entry name" value="PKS_KR"/>
    <property type="match status" value="1"/>
</dbReference>
<evidence type="ECO:0000256" key="57">
    <source>
        <dbReference type="SAM" id="MobiDB-lite"/>
    </source>
</evidence>
<dbReference type="SUPFAM" id="SSF50129">
    <property type="entry name" value="GroES-like"/>
    <property type="match status" value="1"/>
</dbReference>
<comment type="catalytic activity">
    <reaction evidence="39">
        <text>tetradecanoyl-[ACP] + H2O = tetradecanoate + holo-[ACP] + H(+)</text>
        <dbReference type="Rhea" id="RHEA:30123"/>
        <dbReference type="Rhea" id="RHEA-COMP:9648"/>
        <dbReference type="Rhea" id="RHEA-COMP:9685"/>
        <dbReference type="ChEBI" id="CHEBI:15377"/>
        <dbReference type="ChEBI" id="CHEBI:15378"/>
        <dbReference type="ChEBI" id="CHEBI:30807"/>
        <dbReference type="ChEBI" id="CHEBI:64479"/>
        <dbReference type="ChEBI" id="CHEBI:78477"/>
        <dbReference type="EC" id="3.1.2.14"/>
    </reaction>
    <physiologicalReaction direction="left-to-right" evidence="39">
        <dbReference type="Rhea" id="RHEA:30124"/>
    </physiologicalReaction>
</comment>
<comment type="catalytic activity">
    <reaction evidence="18">
        <text>a (3R)-hydroxyacyl-[ACP] = a (2E)-enoyl-[ACP] + H2O</text>
        <dbReference type="Rhea" id="RHEA:13097"/>
        <dbReference type="Rhea" id="RHEA-COMP:9925"/>
        <dbReference type="Rhea" id="RHEA-COMP:9945"/>
        <dbReference type="ChEBI" id="CHEBI:15377"/>
        <dbReference type="ChEBI" id="CHEBI:78784"/>
        <dbReference type="ChEBI" id="CHEBI:78827"/>
        <dbReference type="EC" id="4.2.1.59"/>
    </reaction>
    <physiologicalReaction direction="left-to-right" evidence="18">
        <dbReference type="Rhea" id="RHEA:13098"/>
    </physiologicalReaction>
</comment>
<evidence type="ECO:0000256" key="50">
    <source>
        <dbReference type="ARBA" id="ARBA00049263"/>
    </source>
</evidence>
<evidence type="ECO:0000256" key="35">
    <source>
        <dbReference type="ARBA" id="ARBA00047953"/>
    </source>
</evidence>
<dbReference type="InterPro" id="IPR014031">
    <property type="entry name" value="Ketoacyl_synth_C"/>
</dbReference>
<evidence type="ECO:0000256" key="21">
    <source>
        <dbReference type="ARBA" id="ARBA00023401"/>
    </source>
</evidence>
<comment type="catalytic activity">
    <reaction evidence="44">
        <text>holo-[ACP] + acetyl-CoA = acetyl-[ACP] + CoA</text>
        <dbReference type="Rhea" id="RHEA:41788"/>
        <dbReference type="Rhea" id="RHEA-COMP:9621"/>
        <dbReference type="Rhea" id="RHEA-COMP:9685"/>
        <dbReference type="ChEBI" id="CHEBI:57287"/>
        <dbReference type="ChEBI" id="CHEBI:57288"/>
        <dbReference type="ChEBI" id="CHEBI:64479"/>
        <dbReference type="ChEBI" id="CHEBI:78446"/>
        <dbReference type="EC" id="2.3.1.38"/>
    </reaction>
    <physiologicalReaction direction="left-to-right" evidence="44">
        <dbReference type="Rhea" id="RHEA:41789"/>
    </physiologicalReaction>
</comment>
<dbReference type="SMART" id="SM00829">
    <property type="entry name" value="PKS_ER"/>
    <property type="match status" value="1"/>
</dbReference>
<comment type="pathway">
    <text evidence="1">Lipid metabolism.</text>
</comment>
<comment type="catalytic activity">
    <reaction evidence="51">
        <text>3-oxohexadecanoyl-[ACP] + NADPH + H(+) = (3R)-hydroxyhexadecanoyl-[ACP] + NADP(+)</text>
        <dbReference type="Rhea" id="RHEA:41904"/>
        <dbReference type="Rhea" id="RHEA-COMP:9649"/>
        <dbReference type="Rhea" id="RHEA-COMP:9650"/>
        <dbReference type="ChEBI" id="CHEBI:15378"/>
        <dbReference type="ChEBI" id="CHEBI:57783"/>
        <dbReference type="ChEBI" id="CHEBI:58349"/>
        <dbReference type="ChEBI" id="CHEBI:78478"/>
        <dbReference type="ChEBI" id="CHEBI:78480"/>
    </reaction>
    <physiologicalReaction direction="left-to-right" evidence="51">
        <dbReference type="Rhea" id="RHEA:41905"/>
    </physiologicalReaction>
</comment>
<dbReference type="GO" id="GO:0004312">
    <property type="term" value="F:fatty acid synthase activity"/>
    <property type="evidence" value="ECO:0007669"/>
    <property type="project" value="TreeGrafter"/>
</dbReference>
<keyword evidence="9" id="KW-0702">S-nitrosylation</keyword>
<evidence type="ECO:0000313" key="62">
    <source>
        <dbReference type="Proteomes" id="UP000024533"/>
    </source>
</evidence>
<dbReference type="SUPFAM" id="SSF51735">
    <property type="entry name" value="NAD(P)-binding Rossmann-fold domains"/>
    <property type="match status" value="3"/>
</dbReference>
<dbReference type="GO" id="GO:0006633">
    <property type="term" value="P:fatty acid biosynthetic process"/>
    <property type="evidence" value="ECO:0007669"/>
    <property type="project" value="InterPro"/>
</dbReference>
<comment type="catalytic activity">
    <reaction evidence="31">
        <text>(2E)-butenoyl-[ACP] + NADPH + H(+) = butanoyl-[ACP] + NADP(+)</text>
        <dbReference type="Rhea" id="RHEA:41812"/>
        <dbReference type="Rhea" id="RHEA-COMP:9627"/>
        <dbReference type="Rhea" id="RHEA-COMP:9628"/>
        <dbReference type="ChEBI" id="CHEBI:15378"/>
        <dbReference type="ChEBI" id="CHEBI:57783"/>
        <dbReference type="ChEBI" id="CHEBI:58349"/>
        <dbReference type="ChEBI" id="CHEBI:78453"/>
        <dbReference type="ChEBI" id="CHEBI:78454"/>
    </reaction>
    <physiologicalReaction direction="left-to-right" evidence="31">
        <dbReference type="Rhea" id="RHEA:41813"/>
    </physiologicalReaction>
</comment>
<comment type="catalytic activity">
    <reaction evidence="54">
        <text>(2E)-decenoyl-[ACP] + NADPH + H(+) = decanoyl-[ACP] + NADP(+)</text>
        <dbReference type="Rhea" id="RHEA:41864"/>
        <dbReference type="Rhea" id="RHEA-COMP:9639"/>
        <dbReference type="Rhea" id="RHEA-COMP:9640"/>
        <dbReference type="ChEBI" id="CHEBI:15378"/>
        <dbReference type="ChEBI" id="CHEBI:57783"/>
        <dbReference type="ChEBI" id="CHEBI:58349"/>
        <dbReference type="ChEBI" id="CHEBI:78467"/>
        <dbReference type="ChEBI" id="CHEBI:78468"/>
    </reaction>
    <physiologicalReaction direction="left-to-right" evidence="54">
        <dbReference type="Rhea" id="RHEA:41865"/>
    </physiologicalReaction>
</comment>
<evidence type="ECO:0000256" key="26">
    <source>
        <dbReference type="ARBA" id="ARBA00047300"/>
    </source>
</evidence>
<dbReference type="GO" id="GO:0044550">
    <property type="term" value="P:secondary metabolite biosynthetic process"/>
    <property type="evidence" value="ECO:0007669"/>
    <property type="project" value="UniProtKB-ARBA"/>
</dbReference>
<keyword evidence="6" id="KW-0596">Phosphopantetheine</keyword>
<dbReference type="InterPro" id="IPR036736">
    <property type="entry name" value="ACP-like_sf"/>
</dbReference>
<evidence type="ECO:0000256" key="40">
    <source>
        <dbReference type="ARBA" id="ARBA00048420"/>
    </source>
</evidence>
<evidence type="ECO:0000256" key="19">
    <source>
        <dbReference type="ARBA" id="ARBA00023398"/>
    </source>
</evidence>
<evidence type="ECO:0000256" key="16">
    <source>
        <dbReference type="ARBA" id="ARBA00023373"/>
    </source>
</evidence>
<dbReference type="Pfam" id="PF14765">
    <property type="entry name" value="PS-DH"/>
    <property type="match status" value="1"/>
</dbReference>
<evidence type="ECO:0000256" key="2">
    <source>
        <dbReference type="ARBA" id="ARBA00012004"/>
    </source>
</evidence>
<dbReference type="PANTHER" id="PTHR43775">
    <property type="entry name" value="FATTY ACID SYNTHASE"/>
    <property type="match status" value="1"/>
</dbReference>
<evidence type="ECO:0000256" key="37">
    <source>
        <dbReference type="ARBA" id="ARBA00048051"/>
    </source>
</evidence>
<dbReference type="InterPro" id="IPR020843">
    <property type="entry name" value="ER"/>
</dbReference>
<comment type="caution">
    <text evidence="61">The sequence shown here is derived from an EMBL/GenBank/DDBJ whole genome shotgun (WGS) entry which is preliminary data.</text>
</comment>
<comment type="catalytic activity">
    <reaction evidence="36">
        <text>acetyl-[ACP] + malonyl-[ACP] + H(+) = 3-oxobutanoyl-[ACP] + holo-[ACP] + CO2</text>
        <dbReference type="Rhea" id="RHEA:41800"/>
        <dbReference type="Rhea" id="RHEA-COMP:9621"/>
        <dbReference type="Rhea" id="RHEA-COMP:9623"/>
        <dbReference type="Rhea" id="RHEA-COMP:9625"/>
        <dbReference type="Rhea" id="RHEA-COMP:9685"/>
        <dbReference type="ChEBI" id="CHEBI:15378"/>
        <dbReference type="ChEBI" id="CHEBI:16526"/>
        <dbReference type="ChEBI" id="CHEBI:64479"/>
        <dbReference type="ChEBI" id="CHEBI:78446"/>
        <dbReference type="ChEBI" id="CHEBI:78449"/>
        <dbReference type="ChEBI" id="CHEBI:78450"/>
    </reaction>
    <physiologicalReaction direction="left-to-right" evidence="36">
        <dbReference type="Rhea" id="RHEA:41801"/>
    </physiologicalReaction>
</comment>
<dbReference type="Gene3D" id="3.40.47.10">
    <property type="match status" value="1"/>
</dbReference>
<comment type="catalytic activity">
    <reaction evidence="45">
        <text>hexadecanoyl-[ACP] + H2O = hexadecanoate + holo-[ACP] + H(+)</text>
        <dbReference type="Rhea" id="RHEA:41932"/>
        <dbReference type="Rhea" id="RHEA-COMP:9652"/>
        <dbReference type="Rhea" id="RHEA-COMP:9685"/>
        <dbReference type="ChEBI" id="CHEBI:7896"/>
        <dbReference type="ChEBI" id="CHEBI:15377"/>
        <dbReference type="ChEBI" id="CHEBI:15378"/>
        <dbReference type="ChEBI" id="CHEBI:64479"/>
        <dbReference type="ChEBI" id="CHEBI:78483"/>
        <dbReference type="EC" id="3.1.2.14"/>
    </reaction>
    <physiologicalReaction direction="left-to-right" evidence="45">
        <dbReference type="Rhea" id="RHEA:41933"/>
    </physiologicalReaction>
</comment>
<dbReference type="InterPro" id="IPR001227">
    <property type="entry name" value="Ac_transferase_dom_sf"/>
</dbReference>
<dbReference type="InterPro" id="IPR001031">
    <property type="entry name" value="Thioesterase"/>
</dbReference>
<comment type="catalytic activity">
    <reaction evidence="34">
        <text>(2E)-hexenoyl-[ACP] + NADPH + H(+) = hexanoyl-[ACP] + NADP(+)</text>
        <dbReference type="Rhea" id="RHEA:41832"/>
        <dbReference type="Rhea" id="RHEA-COMP:9631"/>
        <dbReference type="Rhea" id="RHEA-COMP:9632"/>
        <dbReference type="ChEBI" id="CHEBI:15378"/>
        <dbReference type="ChEBI" id="CHEBI:57783"/>
        <dbReference type="ChEBI" id="CHEBI:58349"/>
        <dbReference type="ChEBI" id="CHEBI:78458"/>
        <dbReference type="ChEBI" id="CHEBI:78459"/>
    </reaction>
    <physiologicalReaction direction="left-to-right" evidence="34">
        <dbReference type="Rhea" id="RHEA:41833"/>
    </physiologicalReaction>
</comment>
<dbReference type="SMART" id="SM00823">
    <property type="entry name" value="PKS_PP"/>
    <property type="match status" value="1"/>
</dbReference>
<dbReference type="GO" id="GO:0019171">
    <property type="term" value="F:(3R)-hydroxyacyl-[acyl-carrier-protein] dehydratase activity"/>
    <property type="evidence" value="ECO:0007669"/>
    <property type="project" value="UniProtKB-EC"/>
</dbReference>
<comment type="catalytic activity">
    <reaction evidence="55">
        <text>octanoyl-[ACP] + malonyl-[ACP] + H(+) = 3-oxodecanoyl-[ACP] + holo-[ACP] + CO2</text>
        <dbReference type="Rhea" id="RHEA:41852"/>
        <dbReference type="Rhea" id="RHEA-COMP:9623"/>
        <dbReference type="Rhea" id="RHEA-COMP:9636"/>
        <dbReference type="Rhea" id="RHEA-COMP:9637"/>
        <dbReference type="Rhea" id="RHEA-COMP:9685"/>
        <dbReference type="ChEBI" id="CHEBI:15378"/>
        <dbReference type="ChEBI" id="CHEBI:16526"/>
        <dbReference type="ChEBI" id="CHEBI:64479"/>
        <dbReference type="ChEBI" id="CHEBI:78449"/>
        <dbReference type="ChEBI" id="CHEBI:78463"/>
        <dbReference type="ChEBI" id="CHEBI:78464"/>
    </reaction>
    <physiologicalReaction direction="left-to-right" evidence="55">
        <dbReference type="Rhea" id="RHEA:41853"/>
    </physiologicalReaction>
</comment>
<comment type="catalytic activity">
    <reaction evidence="15">
        <text>(3R)-hydroxydodecanoyl-[ACP] = (2E)-dodecenoyl-[ACP] + H2O</text>
        <dbReference type="Rhea" id="RHEA:41876"/>
        <dbReference type="Rhea" id="RHEA-COMP:9642"/>
        <dbReference type="Rhea" id="RHEA-COMP:9643"/>
        <dbReference type="ChEBI" id="CHEBI:15377"/>
        <dbReference type="ChEBI" id="CHEBI:78470"/>
        <dbReference type="ChEBI" id="CHEBI:78472"/>
    </reaction>
    <physiologicalReaction direction="left-to-right" evidence="15">
        <dbReference type="Rhea" id="RHEA:41877"/>
    </physiologicalReaction>
</comment>
<keyword evidence="11" id="KW-0663">Pyridoxal phosphate</keyword>
<comment type="catalytic activity">
    <reaction evidence="21">
        <text>(3R)-hydroxyhexadecanoyl-[ACP] = (2E)-hexadecenoyl-[ACP] + H2O</text>
        <dbReference type="Rhea" id="RHEA:41908"/>
        <dbReference type="Rhea" id="RHEA-COMP:9650"/>
        <dbReference type="Rhea" id="RHEA-COMP:9651"/>
        <dbReference type="ChEBI" id="CHEBI:15377"/>
        <dbReference type="ChEBI" id="CHEBI:78480"/>
        <dbReference type="ChEBI" id="CHEBI:78481"/>
    </reaction>
    <physiologicalReaction direction="left-to-right" evidence="21">
        <dbReference type="Rhea" id="RHEA:41909"/>
    </physiologicalReaction>
</comment>
<feature type="active site" description="Proton acceptor; for dehydratase activity" evidence="56">
    <location>
        <position position="939"/>
    </location>
</feature>
<dbReference type="InterPro" id="IPR020806">
    <property type="entry name" value="PKS_PP-bd"/>
</dbReference>
<comment type="catalytic activity">
    <reaction evidence="49">
        <text>(2E)-tetradecenoyl-[ACP] + NADPH + H(+) = tetradecanoyl-[ACP] + NADP(+)</text>
        <dbReference type="Rhea" id="RHEA:41896"/>
        <dbReference type="Rhea" id="RHEA-COMP:9647"/>
        <dbReference type="Rhea" id="RHEA-COMP:9648"/>
        <dbReference type="ChEBI" id="CHEBI:15378"/>
        <dbReference type="ChEBI" id="CHEBI:57783"/>
        <dbReference type="ChEBI" id="CHEBI:58349"/>
        <dbReference type="ChEBI" id="CHEBI:78475"/>
        <dbReference type="ChEBI" id="CHEBI:78477"/>
    </reaction>
    <physiologicalReaction direction="left-to-right" evidence="49">
        <dbReference type="Rhea" id="RHEA:41897"/>
    </physiologicalReaction>
</comment>
<evidence type="ECO:0000259" key="59">
    <source>
        <dbReference type="PROSITE" id="PS52004"/>
    </source>
</evidence>
<evidence type="ECO:0000256" key="33">
    <source>
        <dbReference type="ARBA" id="ARBA00047810"/>
    </source>
</evidence>
<evidence type="ECO:0000256" key="45">
    <source>
        <dbReference type="ARBA" id="ARBA00048704"/>
    </source>
</evidence>
<sequence>MDTRKVEPIAVVGIGCRYPGGIKTVQEFWDAIRNGSDMISEVPPDRFNVHAFHDSTSQNKGRINNVRGGFLEDINKFDAEFFGYFPTEASRIDPQQRLVLETVIHALEDSGTRLDQVSGSRTGVFTGTFQYDYAFIQGSSIQRDQSSGHSNLGAGACGLSNRVSHRLNLQGPSVTVDTACSASMVALHLACQSIWTGESTAAFACGVNAIFRPEASISLSMGGYLSKQGVCKPFDKDADGYVRSEGVGVVYLKPLTRALENKDRIYSLVRGSLLNQDGYTEAGFSVPNPAAQMALLRSVYERSGIDPGSVSYVEAHGPGTPIGDPIELRALGKILGQARPQDKGPLLVGSAKGNLGHTEGASGITGFIKGVMVAFHAEVPPQINLDTPNPGLSFDELRVAIPQKVASLSFGVKKELFIGVNSFGAGGTNGHVILQNVAPYGYQSGESLTSTTRHDLKPFIISARSAAALNDTGKSLACHLRATRPTIEDISYTLNKRRTFHPQIAVVAASGIDDLCFQLDQVGSGGTTKEILSLCLQINEKIPKIAFMFSGQGGQWLGMGMSLAAQEPVFRQSLADFDAHFTALSGWSLRAEISAPLHDPFSISQTTVVQPAITAIQIALAKTLTSYGVQPEAAVGHSVGEVAAAHISGALTLEEAVNVIYWRSQIQSKAEGQGTMLAVGLSSSEIQKHIWRRRLKKRIEIAGLNGPRLTTLSGETEALQQLMEDFQKQDTFAKFVKVNVPYHSHFMDPFEEELMQSLSAIQGREADITLYSTVTATKETGTHLTAEYWFHNIRRPVRYLETVSEVLKDGYTLLVEIGPHPVLVGETRRIAASLRTPATILPSMSRNNDVAPFAHVLAVAHIMGIPAKLESCTSGRVIDLPLYPFQRQRYWFEHPQGYRIRQMNENHPFLEGYAPLSDDGRGIVHLRLSTGVSPFLADHIVDGEVVFPMTGQAEAGFLAATVLGHQKSATSIRIEDMRFEHALVMASTEDFPLQAQLEVTSAAHDFIISSRAADAKSGDPWQIISRGRVNASTDSESQLLIEDLSSARARVQTGEEVNIEKFYLNLERAGLRYGNAFRGAQKIWRLGNEIFALAALPEAFHQEAARFRIHPALLDASLHTLYADQQYRGNPTEIYLPYAIEEVQMFDARGAVSTAVHIQVTRHDDTLICGHVTVWSSDGDLIAIARGFSGKRIPGRSIGNVPQYDISFTPEPEDGSCEIVCDNVVLFEPQPGVMDCTSAIQSAFPRAHIQKIESSPQEEPKIPEKLDYPLDGRGLIVVPSIILTSTGGSAINPQVDLELTIHAIMEIANRLHSRKGTTNVIVISRGACMTPVDSHCDPFSSALQAAVRVAANELPWVRFRLVDLPFDESDNHLKLLESELRRGRLCCDENVVALRPEGVFVKRLILLNPGDEGCEDCKPVFMMSARGGRYFAEPDPGGSLDGIKFRQCAPRLDVLGAEDVSIDIHYAGLNFKDVINSLGLLDERAVSGSLSGLTLGMEVSGTVSAVGEKVHGLEVGCEVVARVANGIAGNIIANQSLVQFKPKSYDLAQAAAVAGAMSTAYYALAYLAKLTAGESVLVHAAAGGVGMAAIQIAHALGAKVYVTAGTPERREAVANMQGVRGVFDSRSVSFRDAVKKATNGHGVDVVLNSLAGELLAASVECLAPFGRFVEIGKIDIYRNMRLGLEQFGQNCSFFVVDMDRLVKQKPERHRELLCELYGFFNTGKLEPLPLTSFPVTDLKAAMIALSRSEVIGRAVIEMPEGVEVPVVPYARLQLRSDQSYLITGGAGGLGLQLAVFLADRGARNIVIVSRSGPKSADSRATIEYLRRRGVRIWVELVDITTAERVHSLFSHEREWPIVSGIIHCAAVSGNVSVKDTTADNFRRVFDPKAKGAWHLHQATKSMELDFFVLISSLASLVGIPGQLAYSAANQFLDNLAHHRRNVGLTALSLNYGVMGNFAGIFKNSEHDAEELVEFNMMRGLFPMSLPEVLTALEEAIIDNTTQRMVADIDWRMFVAEAPHLVLDGTFISLPEQSAKMCRSGSLGPGGGPKTAEEIADILHVGLAKILGVHESKISRTTALDRYVTDSLTLAQVRGMIQRDIKISYPVMKLFGSPTLESIAQELERVANSDHDTPGISSQEQSQEEAQESLHFDSLADISAWFIRGKNVVVPKDQPPLLCIHPIATDASFFAPYLIKPPQGLDSIAVQIPGRDNRIDEPIPSNISEIVSGILEEMEPAIGNPVIIWGHSFGGIVAFETIRELRRRGVHPLPRLVVTATVAPHLLHSWQKRPTMQRLFAESVEVDYAISTLRAVDDAAFVRSILPNFRRDAPWFSSYEYISEEPLNVPITAFAARHDDFVYPDQVKAWEEQTDQFEFTEVDGDHWFIRKHRDLIQATLEKMVPLPN</sequence>
<comment type="catalytic activity">
    <reaction evidence="37">
        <text>hexadecanoyl-[ACP] + malonyl-[ACP] + H(+) = 3-oxooctadecanoyl-[ACP] + holo-[ACP] + CO2</text>
        <dbReference type="Rhea" id="RHEA:41916"/>
        <dbReference type="Rhea" id="RHEA-COMP:9623"/>
        <dbReference type="Rhea" id="RHEA-COMP:9652"/>
        <dbReference type="Rhea" id="RHEA-COMP:9653"/>
        <dbReference type="Rhea" id="RHEA-COMP:9685"/>
        <dbReference type="ChEBI" id="CHEBI:15378"/>
        <dbReference type="ChEBI" id="CHEBI:16526"/>
        <dbReference type="ChEBI" id="CHEBI:64479"/>
        <dbReference type="ChEBI" id="CHEBI:78449"/>
        <dbReference type="ChEBI" id="CHEBI:78483"/>
        <dbReference type="ChEBI" id="CHEBI:78487"/>
    </reaction>
    <physiologicalReaction direction="left-to-right" evidence="37">
        <dbReference type="Rhea" id="RHEA:41917"/>
    </physiologicalReaction>
</comment>
<dbReference type="OrthoDB" id="5334845at2759"/>
<dbReference type="Gene3D" id="3.40.50.1820">
    <property type="entry name" value="alpha/beta hydrolase"/>
    <property type="match status" value="1"/>
</dbReference>
<evidence type="ECO:0000256" key="36">
    <source>
        <dbReference type="ARBA" id="ARBA00047961"/>
    </source>
</evidence>
<keyword evidence="8" id="KW-0808">Transferase</keyword>
<keyword evidence="62" id="KW-1185">Reference proteome</keyword>
<evidence type="ECO:0000256" key="6">
    <source>
        <dbReference type="ARBA" id="ARBA00022450"/>
    </source>
</evidence>
<dbReference type="InterPro" id="IPR029058">
    <property type="entry name" value="AB_hydrolase_fold"/>
</dbReference>
<comment type="catalytic activity">
    <reaction evidence="47">
        <text>(2E)-octadecenoyl-[ACP] + NADPH + H(+) = octadecanoyl-[ACP] + NADP(+)</text>
        <dbReference type="Rhea" id="RHEA:41928"/>
        <dbReference type="Rhea" id="RHEA-COMP:9655"/>
        <dbReference type="Rhea" id="RHEA-COMP:9656"/>
        <dbReference type="ChEBI" id="CHEBI:15378"/>
        <dbReference type="ChEBI" id="CHEBI:57783"/>
        <dbReference type="ChEBI" id="CHEBI:58349"/>
        <dbReference type="ChEBI" id="CHEBI:78489"/>
        <dbReference type="ChEBI" id="CHEBI:78495"/>
    </reaction>
    <physiologicalReaction direction="left-to-right" evidence="47">
        <dbReference type="Rhea" id="RHEA:41929"/>
    </physiologicalReaction>
</comment>
<evidence type="ECO:0000256" key="12">
    <source>
        <dbReference type="ARBA" id="ARBA00023268"/>
    </source>
</evidence>
<gene>
    <name evidence="61" type="ORF">H109_02623</name>
</gene>
<evidence type="ECO:0000256" key="44">
    <source>
        <dbReference type="ARBA" id="ARBA00048691"/>
    </source>
</evidence>
<evidence type="ECO:0000259" key="58">
    <source>
        <dbReference type="PROSITE" id="PS50075"/>
    </source>
</evidence>
<evidence type="ECO:0000256" key="34">
    <source>
        <dbReference type="ARBA" id="ARBA00047897"/>
    </source>
</evidence>
<comment type="catalytic activity">
    <reaction evidence="27">
        <text>hexanoyl-[ACP] + malonyl-[ACP] + H(+) = 3-oxooctanoyl-[ACP] + holo-[ACP] + CO2</text>
        <dbReference type="Rhea" id="RHEA:41836"/>
        <dbReference type="Rhea" id="RHEA-COMP:9623"/>
        <dbReference type="Rhea" id="RHEA-COMP:9632"/>
        <dbReference type="Rhea" id="RHEA-COMP:9633"/>
        <dbReference type="Rhea" id="RHEA-COMP:9685"/>
        <dbReference type="ChEBI" id="CHEBI:15378"/>
        <dbReference type="ChEBI" id="CHEBI:16526"/>
        <dbReference type="ChEBI" id="CHEBI:64479"/>
        <dbReference type="ChEBI" id="CHEBI:78449"/>
        <dbReference type="ChEBI" id="CHEBI:78459"/>
        <dbReference type="ChEBI" id="CHEBI:78460"/>
    </reaction>
    <physiologicalReaction direction="left-to-right" evidence="27">
        <dbReference type="Rhea" id="RHEA:41837"/>
    </physiologicalReaction>
</comment>
<dbReference type="Pfam" id="PF08659">
    <property type="entry name" value="KR"/>
    <property type="match status" value="1"/>
</dbReference>
<dbReference type="Pfam" id="PF00550">
    <property type="entry name" value="PP-binding"/>
    <property type="match status" value="1"/>
</dbReference>
<dbReference type="InterPro" id="IPR013154">
    <property type="entry name" value="ADH-like_N"/>
</dbReference>
<dbReference type="GO" id="GO:0031177">
    <property type="term" value="F:phosphopantetheine binding"/>
    <property type="evidence" value="ECO:0007669"/>
    <property type="project" value="InterPro"/>
</dbReference>
<evidence type="ECO:0000256" key="15">
    <source>
        <dbReference type="ARBA" id="ARBA00023351"/>
    </source>
</evidence>
<feature type="domain" description="Ketosynthase family 3 (KS3)" evidence="59">
    <location>
        <begin position="6"/>
        <end position="436"/>
    </location>
</feature>
<dbReference type="SMART" id="SM00826">
    <property type="entry name" value="PKS_DH"/>
    <property type="match status" value="1"/>
</dbReference>
<dbReference type="PROSITE" id="PS00606">
    <property type="entry name" value="KS3_1"/>
    <property type="match status" value="1"/>
</dbReference>
<comment type="catalytic activity">
    <reaction evidence="17">
        <text>(3R)-hydroxydecanoyl-[ACP] = (2E)-decenoyl-[ACP] + H2O</text>
        <dbReference type="Rhea" id="RHEA:41860"/>
        <dbReference type="Rhea" id="RHEA-COMP:9638"/>
        <dbReference type="Rhea" id="RHEA-COMP:9639"/>
        <dbReference type="ChEBI" id="CHEBI:15377"/>
        <dbReference type="ChEBI" id="CHEBI:78466"/>
        <dbReference type="ChEBI" id="CHEBI:78467"/>
    </reaction>
    <physiologicalReaction direction="left-to-right" evidence="17">
        <dbReference type="Rhea" id="RHEA:41861"/>
    </physiologicalReaction>
</comment>
<dbReference type="Pfam" id="PF00975">
    <property type="entry name" value="Thioesterase"/>
    <property type="match status" value="1"/>
</dbReference>
<comment type="catalytic activity">
    <reaction evidence="26">
        <text>3-oxooctadecanoyl-[ACP] + NADPH + H(+) = (3R)-hydroxyoctadecanoyl-[ACP] + NADP(+)</text>
        <dbReference type="Rhea" id="RHEA:41920"/>
        <dbReference type="Rhea" id="RHEA-COMP:9653"/>
        <dbReference type="Rhea" id="RHEA-COMP:9654"/>
        <dbReference type="ChEBI" id="CHEBI:15378"/>
        <dbReference type="ChEBI" id="CHEBI:57783"/>
        <dbReference type="ChEBI" id="CHEBI:58349"/>
        <dbReference type="ChEBI" id="CHEBI:78487"/>
        <dbReference type="ChEBI" id="CHEBI:78488"/>
    </reaction>
    <physiologicalReaction direction="left-to-right" evidence="26">
        <dbReference type="Rhea" id="RHEA:41921"/>
    </physiologicalReaction>
</comment>
<evidence type="ECO:0000256" key="8">
    <source>
        <dbReference type="ARBA" id="ARBA00022679"/>
    </source>
</evidence>
<dbReference type="SMART" id="SM00827">
    <property type="entry name" value="PKS_AT"/>
    <property type="match status" value="1"/>
</dbReference>
<dbReference type="Gene3D" id="3.40.50.720">
    <property type="entry name" value="NAD(P)-binding Rossmann-like Domain"/>
    <property type="match status" value="3"/>
</dbReference>
<dbReference type="InterPro" id="IPR016039">
    <property type="entry name" value="Thiolase-like"/>
</dbReference>
<comment type="catalytic activity">
    <reaction evidence="52">
        <text>3-oxooctanoyl-[ACP] + NADPH + H(+) = (3R)-hydroxyoctanoyl-[ACP] + NADP(+)</text>
        <dbReference type="Rhea" id="RHEA:41840"/>
        <dbReference type="Rhea" id="RHEA-COMP:9633"/>
        <dbReference type="Rhea" id="RHEA-COMP:9634"/>
        <dbReference type="ChEBI" id="CHEBI:15378"/>
        <dbReference type="ChEBI" id="CHEBI:57783"/>
        <dbReference type="ChEBI" id="CHEBI:58349"/>
        <dbReference type="ChEBI" id="CHEBI:78460"/>
        <dbReference type="ChEBI" id="CHEBI:78461"/>
    </reaction>
    <physiologicalReaction direction="left-to-right" evidence="52">
        <dbReference type="Rhea" id="RHEA:41841"/>
    </physiologicalReaction>
</comment>
<accession>A0A059JC99</accession>
<evidence type="ECO:0000256" key="52">
    <source>
        <dbReference type="ARBA" id="ARBA00049422"/>
    </source>
</evidence>
<evidence type="ECO:0000256" key="39">
    <source>
        <dbReference type="ARBA" id="ARBA00048289"/>
    </source>
</evidence>
<dbReference type="Pfam" id="PF00107">
    <property type="entry name" value="ADH_zinc_N"/>
    <property type="match status" value="1"/>
</dbReference>
<comment type="catalytic activity">
    <reaction evidence="30">
        <text>tetradecanoyl-[ACP] + malonyl-[ACP] + H(+) = 3-oxohexadecanoyl-[ACP] + holo-[ACP] + CO2</text>
        <dbReference type="Rhea" id="RHEA:41900"/>
        <dbReference type="Rhea" id="RHEA-COMP:9623"/>
        <dbReference type="Rhea" id="RHEA-COMP:9648"/>
        <dbReference type="Rhea" id="RHEA-COMP:9649"/>
        <dbReference type="Rhea" id="RHEA-COMP:9685"/>
        <dbReference type="ChEBI" id="CHEBI:15378"/>
        <dbReference type="ChEBI" id="CHEBI:16526"/>
        <dbReference type="ChEBI" id="CHEBI:64479"/>
        <dbReference type="ChEBI" id="CHEBI:78449"/>
        <dbReference type="ChEBI" id="CHEBI:78477"/>
        <dbReference type="ChEBI" id="CHEBI:78478"/>
    </reaction>
    <physiologicalReaction direction="left-to-right" evidence="30">
        <dbReference type="Rhea" id="RHEA:41901"/>
    </physiologicalReaction>
</comment>
<evidence type="ECO:0000256" key="31">
    <source>
        <dbReference type="ARBA" id="ARBA00047500"/>
    </source>
</evidence>
<comment type="catalytic activity">
    <reaction evidence="53">
        <text>butanoyl-[ACP] + malonyl-[ACP] + H(+) = 3-oxohexanoyl-[ACP] + holo-[ACP] + CO2</text>
        <dbReference type="Rhea" id="RHEA:41820"/>
        <dbReference type="Rhea" id="RHEA-COMP:9623"/>
        <dbReference type="Rhea" id="RHEA-COMP:9628"/>
        <dbReference type="Rhea" id="RHEA-COMP:9629"/>
        <dbReference type="Rhea" id="RHEA-COMP:9685"/>
        <dbReference type="ChEBI" id="CHEBI:15378"/>
        <dbReference type="ChEBI" id="CHEBI:16526"/>
        <dbReference type="ChEBI" id="CHEBI:64479"/>
        <dbReference type="ChEBI" id="CHEBI:78449"/>
        <dbReference type="ChEBI" id="CHEBI:78454"/>
        <dbReference type="ChEBI" id="CHEBI:78456"/>
    </reaction>
    <physiologicalReaction direction="left-to-right" evidence="53">
        <dbReference type="Rhea" id="RHEA:41821"/>
    </physiologicalReaction>
</comment>
<dbReference type="Gene3D" id="3.90.180.10">
    <property type="entry name" value="Medium-chain alcohol dehydrogenases, catalytic domain"/>
    <property type="match status" value="1"/>
</dbReference>
<evidence type="ECO:0000256" key="27">
    <source>
        <dbReference type="ARBA" id="ARBA00047394"/>
    </source>
</evidence>
<dbReference type="InterPro" id="IPR013149">
    <property type="entry name" value="ADH-like_C"/>
</dbReference>
<dbReference type="Pfam" id="PF02801">
    <property type="entry name" value="Ketoacyl-synt_C"/>
    <property type="match status" value="1"/>
</dbReference>
<dbReference type="Pfam" id="PF21089">
    <property type="entry name" value="PKS_DH_N"/>
    <property type="match status" value="1"/>
</dbReference>
<reference evidence="61 62" key="1">
    <citation type="submission" date="2014-02" db="EMBL/GenBank/DDBJ databases">
        <title>The Genome Sequence of Trichophyton interdigitale MR816.</title>
        <authorList>
            <consortium name="The Broad Institute Genomics Platform"/>
            <person name="Cuomo C.A."/>
            <person name="White T.C."/>
            <person name="Graser Y."/>
            <person name="Martinez-Rossi N."/>
            <person name="Heitman J."/>
            <person name="Young S.K."/>
            <person name="Zeng Q."/>
            <person name="Gargeya S."/>
            <person name="Abouelleil A."/>
            <person name="Alvarado L."/>
            <person name="Chapman S.B."/>
            <person name="Gainer-Dewar J."/>
            <person name="Goldberg J."/>
            <person name="Griggs A."/>
            <person name="Gujja S."/>
            <person name="Hansen M."/>
            <person name="Howarth C."/>
            <person name="Imamovic A."/>
            <person name="Larimer J."/>
            <person name="Martinez D."/>
            <person name="Murphy C."/>
            <person name="Pearson M.D."/>
            <person name="Persinoti G."/>
            <person name="Poon T."/>
            <person name="Priest M."/>
            <person name="Roberts A.D."/>
            <person name="Saif S."/>
            <person name="Shea T.D."/>
            <person name="Sykes S.N."/>
            <person name="Wortman J."/>
            <person name="Nusbaum C."/>
            <person name="Birren B."/>
        </authorList>
    </citation>
    <scope>NUCLEOTIDE SEQUENCE [LARGE SCALE GENOMIC DNA]</scope>
    <source>
        <strain evidence="61 62">MR816</strain>
    </source>
</reference>
<dbReference type="InterPro" id="IPR011032">
    <property type="entry name" value="GroES-like_sf"/>
</dbReference>
<dbReference type="InterPro" id="IPR020841">
    <property type="entry name" value="PKS_Beta-ketoAc_synthase_dom"/>
</dbReference>
<evidence type="ECO:0000256" key="18">
    <source>
        <dbReference type="ARBA" id="ARBA00023394"/>
    </source>
</evidence>
<evidence type="ECO:0000256" key="20">
    <source>
        <dbReference type="ARBA" id="ARBA00023399"/>
    </source>
</evidence>
<comment type="catalytic activity">
    <reaction evidence="48">
        <text>decanoyl-[ACP] + malonyl-[ACP] + H(+) = 3-oxododecanoyl-[ACP] + holo-[ACP] + CO2</text>
        <dbReference type="Rhea" id="RHEA:41868"/>
        <dbReference type="Rhea" id="RHEA-COMP:9623"/>
        <dbReference type="Rhea" id="RHEA-COMP:9640"/>
        <dbReference type="Rhea" id="RHEA-COMP:9641"/>
        <dbReference type="Rhea" id="RHEA-COMP:9685"/>
        <dbReference type="ChEBI" id="CHEBI:15378"/>
        <dbReference type="ChEBI" id="CHEBI:16526"/>
        <dbReference type="ChEBI" id="CHEBI:64479"/>
        <dbReference type="ChEBI" id="CHEBI:78449"/>
        <dbReference type="ChEBI" id="CHEBI:78468"/>
        <dbReference type="ChEBI" id="CHEBI:78469"/>
    </reaction>
    <physiologicalReaction direction="left-to-right" evidence="48">
        <dbReference type="Rhea" id="RHEA:41869"/>
    </physiologicalReaction>
</comment>
<dbReference type="GO" id="GO:0004316">
    <property type="term" value="F:3-oxoacyl-[acyl-carrier-protein] reductase (NADPH) activity"/>
    <property type="evidence" value="ECO:0007669"/>
    <property type="project" value="UniProtKB-EC"/>
</dbReference>
<evidence type="ECO:0000256" key="47">
    <source>
        <dbReference type="ARBA" id="ARBA00049019"/>
    </source>
</evidence>
<comment type="catalytic activity">
    <reaction evidence="28">
        <text>a (3R)-hydroxyacyl-[ACP] + NADP(+) = a 3-oxoacyl-[ACP] + NADPH + H(+)</text>
        <dbReference type="Rhea" id="RHEA:17397"/>
        <dbReference type="Rhea" id="RHEA-COMP:9916"/>
        <dbReference type="Rhea" id="RHEA-COMP:9945"/>
        <dbReference type="ChEBI" id="CHEBI:15378"/>
        <dbReference type="ChEBI" id="CHEBI:57783"/>
        <dbReference type="ChEBI" id="CHEBI:58349"/>
        <dbReference type="ChEBI" id="CHEBI:78776"/>
        <dbReference type="ChEBI" id="CHEBI:78827"/>
        <dbReference type="EC" id="1.1.1.100"/>
    </reaction>
    <physiologicalReaction direction="right-to-left" evidence="28">
        <dbReference type="Rhea" id="RHEA:17399"/>
    </physiologicalReaction>
</comment>
<evidence type="ECO:0000256" key="54">
    <source>
        <dbReference type="ARBA" id="ARBA00049521"/>
    </source>
</evidence>
<dbReference type="InterPro" id="IPR049551">
    <property type="entry name" value="PKS_DH_C"/>
</dbReference>
<comment type="catalytic activity">
    <reaction evidence="35">
        <text>3-oxobutanoyl-[ACP] + NADPH + H(+) = (3R)-hydroxybutanoyl-[ACP] + NADP(+)</text>
        <dbReference type="Rhea" id="RHEA:41804"/>
        <dbReference type="Rhea" id="RHEA-COMP:9625"/>
        <dbReference type="Rhea" id="RHEA-COMP:9626"/>
        <dbReference type="ChEBI" id="CHEBI:15378"/>
        <dbReference type="ChEBI" id="CHEBI:57783"/>
        <dbReference type="ChEBI" id="CHEBI:58349"/>
        <dbReference type="ChEBI" id="CHEBI:78450"/>
        <dbReference type="ChEBI" id="CHEBI:78451"/>
    </reaction>
    <physiologicalReaction direction="left-to-right" evidence="35">
        <dbReference type="Rhea" id="RHEA:41805"/>
    </physiologicalReaction>
</comment>
<evidence type="ECO:0000256" key="55">
    <source>
        <dbReference type="ARBA" id="ARBA00049533"/>
    </source>
</evidence>
<dbReference type="InterPro" id="IPR018201">
    <property type="entry name" value="Ketoacyl_synth_AS"/>
</dbReference>
<evidence type="ECO:0000256" key="23">
    <source>
        <dbReference type="ARBA" id="ARBA00023442"/>
    </source>
</evidence>
<comment type="catalytic activity">
    <reaction evidence="14">
        <text>(3R)-hydroxyoctanoyl-[ACP] = (2E)-octenoyl-[ACP] + H2O</text>
        <dbReference type="Rhea" id="RHEA:41844"/>
        <dbReference type="Rhea" id="RHEA-COMP:9634"/>
        <dbReference type="Rhea" id="RHEA-COMP:9635"/>
        <dbReference type="ChEBI" id="CHEBI:15377"/>
        <dbReference type="ChEBI" id="CHEBI:78461"/>
        <dbReference type="ChEBI" id="CHEBI:78462"/>
    </reaction>
    <physiologicalReaction direction="left-to-right" evidence="14">
        <dbReference type="Rhea" id="RHEA:41845"/>
    </physiologicalReaction>
</comment>
<dbReference type="InterPro" id="IPR049900">
    <property type="entry name" value="PKS_mFAS_DH"/>
</dbReference>
<feature type="region of interest" description="Disordered" evidence="57">
    <location>
        <begin position="2126"/>
        <end position="2148"/>
    </location>
</feature>
<evidence type="ECO:0000256" key="24">
    <source>
        <dbReference type="ARBA" id="ARBA00031359"/>
    </source>
</evidence>
<dbReference type="CDD" id="cd00833">
    <property type="entry name" value="PKS"/>
    <property type="match status" value="1"/>
</dbReference>
<comment type="catalytic activity">
    <reaction evidence="33">
        <text>(2E)-hexadecenoyl-[ACP] + NADPH + H(+) = hexadecanoyl-[ACP] + NADP(+)</text>
        <dbReference type="Rhea" id="RHEA:41912"/>
        <dbReference type="Rhea" id="RHEA-COMP:9651"/>
        <dbReference type="Rhea" id="RHEA-COMP:9652"/>
        <dbReference type="ChEBI" id="CHEBI:15378"/>
        <dbReference type="ChEBI" id="CHEBI:57783"/>
        <dbReference type="ChEBI" id="CHEBI:58349"/>
        <dbReference type="ChEBI" id="CHEBI:78481"/>
        <dbReference type="ChEBI" id="CHEBI:78483"/>
    </reaction>
    <physiologicalReaction direction="left-to-right" evidence="33">
        <dbReference type="Rhea" id="RHEA:41913"/>
    </physiologicalReaction>
</comment>
<dbReference type="InterPro" id="IPR016035">
    <property type="entry name" value="Acyl_Trfase/lysoPLipase"/>
</dbReference>
<comment type="catalytic activity">
    <reaction evidence="38">
        <text>(2E)-dodecenoyl-[ACP] + NADPH + H(+) = dodecanoyl-[ACP] + NADP(+)</text>
        <dbReference type="Rhea" id="RHEA:41880"/>
        <dbReference type="Rhea" id="RHEA-COMP:9643"/>
        <dbReference type="Rhea" id="RHEA-COMP:9644"/>
        <dbReference type="ChEBI" id="CHEBI:15378"/>
        <dbReference type="ChEBI" id="CHEBI:57783"/>
        <dbReference type="ChEBI" id="CHEBI:58349"/>
        <dbReference type="ChEBI" id="CHEBI:65264"/>
        <dbReference type="ChEBI" id="CHEBI:78472"/>
    </reaction>
    <physiologicalReaction direction="left-to-right" evidence="38">
        <dbReference type="Rhea" id="RHEA:41881"/>
    </physiologicalReaction>
</comment>
<comment type="function">
    <text evidence="23">Fatty acid synthetase is a multifunctional enzyme that catalyzes the de novo biosynthesis of long-chain saturated fatty acids starting from acetyl-CoA and malonyl-CoA in the presence of NADPH. This multifunctional protein contains 7 catalytic activities and a site for the binding of the prosthetic group 4'-phosphopantetheine of the acyl carrier protein ([ACP]) domain.</text>
</comment>
<dbReference type="Pfam" id="PF08240">
    <property type="entry name" value="ADH_N"/>
    <property type="match status" value="1"/>
</dbReference>
<evidence type="ECO:0000256" key="28">
    <source>
        <dbReference type="ARBA" id="ARBA00047400"/>
    </source>
</evidence>
<evidence type="ECO:0000313" key="61">
    <source>
        <dbReference type="EMBL" id="KDB25511.1"/>
    </source>
</evidence>
<comment type="catalytic activity">
    <reaction evidence="19">
        <text>(3R)-hydroxytetradecanoyl-[ACP] = (2E)-tetradecenoyl-[ACP] + H2O</text>
        <dbReference type="Rhea" id="RHEA:41892"/>
        <dbReference type="Rhea" id="RHEA-COMP:9646"/>
        <dbReference type="Rhea" id="RHEA-COMP:9647"/>
        <dbReference type="ChEBI" id="CHEBI:15377"/>
        <dbReference type="ChEBI" id="CHEBI:78474"/>
        <dbReference type="ChEBI" id="CHEBI:78475"/>
    </reaction>
    <physiologicalReaction direction="left-to-right" evidence="19">
        <dbReference type="Rhea" id="RHEA:41893"/>
    </physiologicalReaction>
</comment>
<feature type="region of interest" description="N-terminal hotdog fold" evidence="56">
    <location>
        <begin position="907"/>
        <end position="1036"/>
    </location>
</feature>
<evidence type="ECO:0000256" key="4">
    <source>
        <dbReference type="ARBA" id="ARBA00013191"/>
    </source>
</evidence>
<protein>
    <recommendedName>
        <fullName evidence="5">Non-reducing polyketide synthase nscA</fullName>
        <ecNumber evidence="3">1.1.1.100</ecNumber>
        <ecNumber evidence="2">1.3.1.39</ecNumber>
        <ecNumber evidence="4">2.3.1.41</ecNumber>
    </recommendedName>
    <alternativeName>
        <fullName evidence="24">Conidial yellow pigment biosynthesis polyketide synthase nscA</fullName>
    </alternativeName>
    <alternativeName>
        <fullName evidence="25">Neosartoricin B biosynthesis protein A</fullName>
    </alternativeName>
</protein>
<dbReference type="GO" id="GO:0004313">
    <property type="term" value="F:[acyl-carrier-protein] S-acetyltransferase activity"/>
    <property type="evidence" value="ECO:0007669"/>
    <property type="project" value="UniProtKB-EC"/>
</dbReference>
<evidence type="ECO:0000256" key="38">
    <source>
        <dbReference type="ARBA" id="ARBA00048281"/>
    </source>
</evidence>
<dbReference type="PANTHER" id="PTHR43775:SF37">
    <property type="entry name" value="SI:DKEY-61P9.11"/>
    <property type="match status" value="1"/>
</dbReference>
<evidence type="ECO:0000256" key="22">
    <source>
        <dbReference type="ARBA" id="ARBA00023402"/>
    </source>
</evidence>
<dbReference type="Pfam" id="PF16197">
    <property type="entry name" value="KAsynt_C_assoc"/>
    <property type="match status" value="1"/>
</dbReference>
<dbReference type="PROSITE" id="PS52004">
    <property type="entry name" value="KS3_2"/>
    <property type="match status" value="1"/>
</dbReference>
<evidence type="ECO:0000256" key="11">
    <source>
        <dbReference type="ARBA" id="ARBA00022898"/>
    </source>
</evidence>
<comment type="catalytic activity">
    <reaction evidence="16">
        <text>(3R)-hydroxyhexanoyl-[ACP] = (2E)-hexenoyl-[ACP] + H2O</text>
        <dbReference type="Rhea" id="RHEA:41828"/>
        <dbReference type="Rhea" id="RHEA-COMP:9630"/>
        <dbReference type="Rhea" id="RHEA-COMP:9631"/>
        <dbReference type="ChEBI" id="CHEBI:15377"/>
        <dbReference type="ChEBI" id="CHEBI:78457"/>
        <dbReference type="ChEBI" id="CHEBI:78458"/>
    </reaction>
    <physiologicalReaction direction="left-to-right" evidence="16">
        <dbReference type="Rhea" id="RHEA:41829"/>
    </physiologicalReaction>
</comment>
<evidence type="ECO:0000256" key="56">
    <source>
        <dbReference type="PROSITE-ProRule" id="PRU01363"/>
    </source>
</evidence>
<dbReference type="Pfam" id="PF00109">
    <property type="entry name" value="ketoacyl-synt"/>
    <property type="match status" value="1"/>
</dbReference>
<dbReference type="PROSITE" id="PS50075">
    <property type="entry name" value="CARRIER"/>
    <property type="match status" value="1"/>
</dbReference>
<dbReference type="OMA" id="GQNCSFF"/>
<organism evidence="61 62">
    <name type="scientific">Trichophyton interdigitale (strain MR816)</name>
    <dbReference type="NCBI Taxonomy" id="1215338"/>
    <lineage>
        <taxon>Eukaryota</taxon>
        <taxon>Fungi</taxon>
        <taxon>Dikarya</taxon>
        <taxon>Ascomycota</taxon>
        <taxon>Pezizomycotina</taxon>
        <taxon>Eurotiomycetes</taxon>
        <taxon>Eurotiomycetidae</taxon>
        <taxon>Onygenales</taxon>
        <taxon>Arthrodermataceae</taxon>
        <taxon>Trichophyton</taxon>
    </lineage>
</organism>
<comment type="catalytic activity">
    <reaction evidence="50">
        <text>3-oxododecanoyl-[ACP] + NADPH + H(+) = (3R)-hydroxydodecanoyl-[ACP] + NADP(+)</text>
        <dbReference type="Rhea" id="RHEA:41872"/>
        <dbReference type="Rhea" id="RHEA-COMP:9641"/>
        <dbReference type="Rhea" id="RHEA-COMP:9642"/>
        <dbReference type="ChEBI" id="CHEBI:15378"/>
        <dbReference type="ChEBI" id="CHEBI:57783"/>
        <dbReference type="ChEBI" id="CHEBI:58349"/>
        <dbReference type="ChEBI" id="CHEBI:78469"/>
        <dbReference type="ChEBI" id="CHEBI:78470"/>
    </reaction>
    <physiologicalReaction direction="left-to-right" evidence="50">
        <dbReference type="Rhea" id="RHEA:41873"/>
    </physiologicalReaction>
</comment>
<comment type="catalytic activity">
    <reaction evidence="46">
        <text>3-oxotetradecanoyl-[ACP] + NADPH + H(+) = (3R)-hydroxytetradecanoyl-[ACP] + NADP(+)</text>
        <dbReference type="Rhea" id="RHEA:41888"/>
        <dbReference type="Rhea" id="RHEA-COMP:9645"/>
        <dbReference type="Rhea" id="RHEA-COMP:9646"/>
        <dbReference type="ChEBI" id="CHEBI:15378"/>
        <dbReference type="ChEBI" id="CHEBI:57783"/>
        <dbReference type="ChEBI" id="CHEBI:58349"/>
        <dbReference type="ChEBI" id="CHEBI:78473"/>
        <dbReference type="ChEBI" id="CHEBI:78474"/>
    </reaction>
    <physiologicalReaction direction="left-to-right" evidence="46">
        <dbReference type="Rhea" id="RHEA:41889"/>
    </physiologicalReaction>
</comment>
<dbReference type="EMBL" id="AOKY01000199">
    <property type="protein sequence ID" value="KDB25511.1"/>
    <property type="molecule type" value="Genomic_DNA"/>
</dbReference>
<comment type="catalytic activity">
    <reaction evidence="41">
        <text>a fatty acyl-[ACP] + malonyl-[ACP] + H(+) = a 3-oxoacyl-[ACP] + holo-[ACP] + CO2</text>
        <dbReference type="Rhea" id="RHEA:22836"/>
        <dbReference type="Rhea" id="RHEA-COMP:9623"/>
        <dbReference type="Rhea" id="RHEA-COMP:9685"/>
        <dbReference type="Rhea" id="RHEA-COMP:9916"/>
        <dbReference type="Rhea" id="RHEA-COMP:14125"/>
        <dbReference type="ChEBI" id="CHEBI:15378"/>
        <dbReference type="ChEBI" id="CHEBI:16526"/>
        <dbReference type="ChEBI" id="CHEBI:64479"/>
        <dbReference type="ChEBI" id="CHEBI:78449"/>
        <dbReference type="ChEBI" id="CHEBI:78776"/>
        <dbReference type="ChEBI" id="CHEBI:138651"/>
        <dbReference type="EC" id="2.3.1.41"/>
    </reaction>
    <physiologicalReaction direction="left-to-right" evidence="41">
        <dbReference type="Rhea" id="RHEA:22837"/>
    </physiologicalReaction>
</comment>
<dbReference type="InterPro" id="IPR016036">
    <property type="entry name" value="Malonyl_transacylase_ACP-bd"/>
</dbReference>
<evidence type="ECO:0000256" key="25">
    <source>
        <dbReference type="ARBA" id="ARBA00033379"/>
    </source>
</evidence>
<evidence type="ECO:0000256" key="32">
    <source>
        <dbReference type="ARBA" id="ARBA00047578"/>
    </source>
</evidence>
<dbReference type="Gene3D" id="1.10.1200.10">
    <property type="entry name" value="ACP-like"/>
    <property type="match status" value="1"/>
</dbReference>
<comment type="catalytic activity">
    <reaction evidence="29">
        <text>3-oxodecanoyl-[ACP] + NADPH + H(+) = (3R)-hydroxydecanoyl-[ACP] + NADP(+)</text>
        <dbReference type="Rhea" id="RHEA:41856"/>
        <dbReference type="Rhea" id="RHEA-COMP:9637"/>
        <dbReference type="Rhea" id="RHEA-COMP:9638"/>
        <dbReference type="ChEBI" id="CHEBI:15378"/>
        <dbReference type="ChEBI" id="CHEBI:57783"/>
        <dbReference type="ChEBI" id="CHEBI:58349"/>
        <dbReference type="ChEBI" id="CHEBI:78464"/>
        <dbReference type="ChEBI" id="CHEBI:78466"/>
    </reaction>
    <physiologicalReaction direction="left-to-right" evidence="29">
        <dbReference type="Rhea" id="RHEA:41857"/>
    </physiologicalReaction>
</comment>
<evidence type="ECO:0000256" key="42">
    <source>
        <dbReference type="ARBA" id="ARBA00048571"/>
    </source>
</evidence>
<evidence type="ECO:0000256" key="9">
    <source>
        <dbReference type="ARBA" id="ARBA00022799"/>
    </source>
</evidence>
<dbReference type="Gene3D" id="3.30.70.3290">
    <property type="match status" value="1"/>
</dbReference>
<dbReference type="FunFam" id="3.40.50.720:FF:000209">
    <property type="entry name" value="Polyketide synthase Pks12"/>
    <property type="match status" value="1"/>
</dbReference>
<evidence type="ECO:0000256" key="17">
    <source>
        <dbReference type="ARBA" id="ARBA00023388"/>
    </source>
</evidence>
<comment type="catalytic activity">
    <reaction evidence="43">
        <text>a 2,3-saturated acyl-[ACP] + NADP(+) = a (2E)-enoyl-[ACP] + NADPH + H(+)</text>
        <dbReference type="Rhea" id="RHEA:22564"/>
        <dbReference type="Rhea" id="RHEA-COMP:9925"/>
        <dbReference type="Rhea" id="RHEA-COMP:9926"/>
        <dbReference type="ChEBI" id="CHEBI:15378"/>
        <dbReference type="ChEBI" id="CHEBI:57783"/>
        <dbReference type="ChEBI" id="CHEBI:58349"/>
        <dbReference type="ChEBI" id="CHEBI:78784"/>
        <dbReference type="ChEBI" id="CHEBI:78785"/>
        <dbReference type="EC" id="1.3.1.39"/>
    </reaction>
    <physiologicalReaction direction="right-to-left" evidence="43">
        <dbReference type="Rhea" id="RHEA:22566"/>
    </physiologicalReaction>
</comment>
<evidence type="ECO:0000256" key="30">
    <source>
        <dbReference type="ARBA" id="ARBA00047451"/>
    </source>
</evidence>
<evidence type="ECO:0000256" key="46">
    <source>
        <dbReference type="ARBA" id="ARBA00048935"/>
    </source>
</evidence>
<dbReference type="GO" id="GO:0016297">
    <property type="term" value="F:fatty acyl-[ACP] hydrolase activity"/>
    <property type="evidence" value="ECO:0007669"/>
    <property type="project" value="UniProtKB-EC"/>
</dbReference>
<dbReference type="InterPro" id="IPR014043">
    <property type="entry name" value="Acyl_transferase_dom"/>
</dbReference>
<feature type="active site" description="Proton donor; for dehydratase activity" evidence="56">
    <location>
        <position position="1115"/>
    </location>
</feature>
<dbReference type="SUPFAM" id="SSF53474">
    <property type="entry name" value="alpha/beta-Hydrolases"/>
    <property type="match status" value="1"/>
</dbReference>
<dbReference type="GO" id="GO:1901336">
    <property type="term" value="P:lactone biosynthetic process"/>
    <property type="evidence" value="ECO:0007669"/>
    <property type="project" value="UniProtKB-ARBA"/>
</dbReference>
<dbReference type="InterPro" id="IPR036291">
    <property type="entry name" value="NAD(P)-bd_dom_sf"/>
</dbReference>
<dbReference type="PROSITE" id="PS52019">
    <property type="entry name" value="PKS_MFAS_DH"/>
    <property type="match status" value="1"/>
</dbReference>
<evidence type="ECO:0000256" key="41">
    <source>
        <dbReference type="ARBA" id="ARBA00048506"/>
    </source>
</evidence>
<keyword evidence="13" id="KW-0012">Acyltransferase</keyword>
<keyword evidence="7" id="KW-0597">Phosphoprotein</keyword>
<comment type="catalytic activity">
    <reaction evidence="40">
        <text>(2E)-octenoyl-[ACP] + NADPH + H(+) = octanoyl-[ACP] + NADP(+)</text>
        <dbReference type="Rhea" id="RHEA:41848"/>
        <dbReference type="Rhea" id="RHEA-COMP:9635"/>
        <dbReference type="Rhea" id="RHEA-COMP:9636"/>
        <dbReference type="ChEBI" id="CHEBI:15378"/>
        <dbReference type="ChEBI" id="CHEBI:57783"/>
        <dbReference type="ChEBI" id="CHEBI:58349"/>
        <dbReference type="ChEBI" id="CHEBI:78462"/>
        <dbReference type="ChEBI" id="CHEBI:78463"/>
    </reaction>
    <physiologicalReaction direction="left-to-right" evidence="40">
        <dbReference type="Rhea" id="RHEA:41849"/>
    </physiologicalReaction>
</comment>
<feature type="domain" description="Carrier" evidence="58">
    <location>
        <begin position="2052"/>
        <end position="2126"/>
    </location>
</feature>
<dbReference type="Gene3D" id="3.10.129.110">
    <property type="entry name" value="Polyketide synthase dehydratase"/>
    <property type="match status" value="1"/>
</dbReference>
<dbReference type="InterPro" id="IPR009081">
    <property type="entry name" value="PP-bd_ACP"/>
</dbReference>
<dbReference type="SUPFAM" id="SSF52151">
    <property type="entry name" value="FabD/lysophospholipase-like"/>
    <property type="match status" value="1"/>
</dbReference>
<evidence type="ECO:0000256" key="1">
    <source>
        <dbReference type="ARBA" id="ARBA00005189"/>
    </source>
</evidence>
<dbReference type="Proteomes" id="UP000024533">
    <property type="component" value="Unassembled WGS sequence"/>
</dbReference>
<dbReference type="SUPFAM" id="SSF47336">
    <property type="entry name" value="ACP-like"/>
    <property type="match status" value="1"/>
</dbReference>
<dbReference type="GO" id="GO:0004315">
    <property type="term" value="F:3-oxoacyl-[acyl-carrier-protein] synthase activity"/>
    <property type="evidence" value="ECO:0007669"/>
    <property type="project" value="UniProtKB-EC"/>
</dbReference>
<comment type="catalytic activity">
    <reaction evidence="32">
        <text>dodecanoyl-[ACP] + malonyl-[ACP] + H(+) = 3-oxotetradecanoyl-[ACP] + holo-[ACP] + CO2</text>
        <dbReference type="Rhea" id="RHEA:41884"/>
        <dbReference type="Rhea" id="RHEA-COMP:9623"/>
        <dbReference type="Rhea" id="RHEA-COMP:9644"/>
        <dbReference type="Rhea" id="RHEA-COMP:9645"/>
        <dbReference type="Rhea" id="RHEA-COMP:9685"/>
        <dbReference type="ChEBI" id="CHEBI:15378"/>
        <dbReference type="ChEBI" id="CHEBI:16526"/>
        <dbReference type="ChEBI" id="CHEBI:64479"/>
        <dbReference type="ChEBI" id="CHEBI:65264"/>
        <dbReference type="ChEBI" id="CHEBI:78449"/>
        <dbReference type="ChEBI" id="CHEBI:78473"/>
    </reaction>
    <physiologicalReaction direction="left-to-right" evidence="32">
        <dbReference type="Rhea" id="RHEA:41885"/>
    </physiologicalReaction>
</comment>
<dbReference type="HOGENOM" id="CLU_000022_31_1_1"/>
<feature type="domain" description="PKS/mFAS DH" evidence="60">
    <location>
        <begin position="907"/>
        <end position="1199"/>
    </location>
</feature>
<evidence type="ECO:0000256" key="51">
    <source>
        <dbReference type="ARBA" id="ARBA00049414"/>
    </source>
</evidence>
<comment type="catalytic activity">
    <reaction evidence="20">
        <text>(3R)-hydroxyoctadecanoyl-[ACP] = (2E)-octadecenoyl-[ACP] + H2O</text>
        <dbReference type="Rhea" id="RHEA:41924"/>
        <dbReference type="Rhea" id="RHEA-COMP:9654"/>
        <dbReference type="Rhea" id="RHEA-COMP:9655"/>
        <dbReference type="ChEBI" id="CHEBI:15377"/>
        <dbReference type="ChEBI" id="CHEBI:78488"/>
        <dbReference type="ChEBI" id="CHEBI:78489"/>
    </reaction>
    <physiologicalReaction direction="left-to-right" evidence="20">
        <dbReference type="Rhea" id="RHEA:41925"/>
    </physiologicalReaction>
</comment>
<dbReference type="InterPro" id="IPR013968">
    <property type="entry name" value="PKS_KR"/>
</dbReference>
<comment type="catalytic activity">
    <reaction evidence="42">
        <text>3-oxohexanoyl-[ACP] + NADPH + H(+) = (3R)-hydroxyhexanoyl-[ACP] + NADP(+)</text>
        <dbReference type="Rhea" id="RHEA:41824"/>
        <dbReference type="Rhea" id="RHEA-COMP:9629"/>
        <dbReference type="Rhea" id="RHEA-COMP:9630"/>
        <dbReference type="ChEBI" id="CHEBI:15378"/>
        <dbReference type="ChEBI" id="CHEBI:57783"/>
        <dbReference type="ChEBI" id="CHEBI:58349"/>
        <dbReference type="ChEBI" id="CHEBI:78456"/>
        <dbReference type="ChEBI" id="CHEBI:78457"/>
    </reaction>
    <physiologicalReaction direction="left-to-right" evidence="42">
        <dbReference type="Rhea" id="RHEA:41825"/>
    </physiologicalReaction>
</comment>
<evidence type="ECO:0000256" key="7">
    <source>
        <dbReference type="ARBA" id="ARBA00022553"/>
    </source>
</evidence>
<evidence type="ECO:0000256" key="29">
    <source>
        <dbReference type="ARBA" id="ARBA00047440"/>
    </source>
</evidence>
<dbReference type="InterPro" id="IPR050091">
    <property type="entry name" value="PKS_NRPS_Biosynth_Enz"/>
</dbReference>
<evidence type="ECO:0000256" key="49">
    <source>
        <dbReference type="ARBA" id="ARBA00049171"/>
    </source>
</evidence>
<keyword evidence="10" id="KW-0521">NADP</keyword>
<name>A0A059JC99_TRIIM</name>
<dbReference type="InterPro" id="IPR049552">
    <property type="entry name" value="PKS_DH_N"/>
</dbReference>
<dbReference type="STRING" id="1215338.A0A059JC99"/>
<evidence type="ECO:0000256" key="13">
    <source>
        <dbReference type="ARBA" id="ARBA00023315"/>
    </source>
</evidence>
<dbReference type="EC" id="1.1.1.100" evidence="3"/>
<evidence type="ECO:0000256" key="14">
    <source>
        <dbReference type="ARBA" id="ARBA00023332"/>
    </source>
</evidence>
<dbReference type="SMART" id="SM00825">
    <property type="entry name" value="PKS_KS"/>
    <property type="match status" value="1"/>
</dbReference>
<evidence type="ECO:0000256" key="5">
    <source>
        <dbReference type="ARBA" id="ARBA00018393"/>
    </source>
</evidence>
<dbReference type="EC" id="2.3.1.41" evidence="4"/>
<evidence type="ECO:0000256" key="48">
    <source>
        <dbReference type="ARBA" id="ARBA00049109"/>
    </source>
</evidence>
<evidence type="ECO:0000256" key="10">
    <source>
        <dbReference type="ARBA" id="ARBA00022857"/>
    </source>
</evidence>
<dbReference type="InterPro" id="IPR032821">
    <property type="entry name" value="PKS_assoc"/>
</dbReference>
<dbReference type="InterPro" id="IPR042104">
    <property type="entry name" value="PKS_dehydratase_sf"/>
</dbReference>
<dbReference type="InterPro" id="IPR057326">
    <property type="entry name" value="KR_dom"/>
</dbReference>
<dbReference type="InterPro" id="IPR014030">
    <property type="entry name" value="Ketoacyl_synth_N"/>
</dbReference>
<keyword evidence="12" id="KW-0511">Multifunctional enzyme</keyword>
<comment type="catalytic activity">
    <reaction evidence="22">
        <text>(3R)-hydroxybutanoyl-[ACP] = (2E)-butenoyl-[ACP] + H2O</text>
        <dbReference type="Rhea" id="RHEA:41808"/>
        <dbReference type="Rhea" id="RHEA-COMP:9626"/>
        <dbReference type="Rhea" id="RHEA-COMP:9627"/>
        <dbReference type="ChEBI" id="CHEBI:15377"/>
        <dbReference type="ChEBI" id="CHEBI:78451"/>
        <dbReference type="ChEBI" id="CHEBI:78453"/>
    </reaction>
    <physiologicalReaction direction="left-to-right" evidence="22">
        <dbReference type="Rhea" id="RHEA:41809"/>
    </physiologicalReaction>
</comment>
<evidence type="ECO:0000256" key="53">
    <source>
        <dbReference type="ARBA" id="ARBA00049449"/>
    </source>
</evidence>
<dbReference type="SUPFAM" id="SSF53901">
    <property type="entry name" value="Thiolase-like"/>
    <property type="match status" value="1"/>
</dbReference>
<dbReference type="Gene3D" id="3.40.366.10">
    <property type="entry name" value="Malonyl-Coenzyme A Acyl Carrier Protein, domain 2"/>
    <property type="match status" value="1"/>
</dbReference>